<gene>
    <name evidence="1" type="ORF">AM6_025</name>
</gene>
<accession>A0A1W6JIB8</accession>
<organism evidence="1 2">
    <name type="scientific">Lactococcus phage AM6</name>
    <dbReference type="NCBI Taxonomy" id="1965474"/>
    <lineage>
        <taxon>Viruses</taxon>
        <taxon>Duplodnaviria</taxon>
        <taxon>Heunggongvirae</taxon>
        <taxon>Uroviricota</taxon>
        <taxon>Caudoviricetes</taxon>
        <taxon>Teubervirus</taxon>
        <taxon>Teubervirus AM6</taxon>
    </lineage>
</organism>
<evidence type="ECO:0000313" key="1">
    <source>
        <dbReference type="EMBL" id="ARM65972.1"/>
    </source>
</evidence>
<protein>
    <submittedName>
        <fullName evidence="1">Uncharacterized protein</fullName>
    </submittedName>
</protein>
<evidence type="ECO:0000313" key="2">
    <source>
        <dbReference type="Proteomes" id="UP000223464"/>
    </source>
</evidence>
<keyword evidence="2" id="KW-1185">Reference proteome</keyword>
<dbReference type="EMBL" id="KY554766">
    <property type="protein sequence ID" value="ARM65972.1"/>
    <property type="molecule type" value="Genomic_DNA"/>
</dbReference>
<proteinExistence type="predicted"/>
<reference evidence="1 2" key="1">
    <citation type="journal article" date="2017" name="Viruses">
        <title>Phage Biodiversity in Artisanal Cheese Wheys Reflects the Complexity of the Fermentation Process.</title>
        <authorList>
            <person name="Mahony J."/>
            <person name="Moscarelli A."/>
            <person name="Kelleher P."/>
            <person name="Lugli G.A."/>
            <person name="Ventura M."/>
            <person name="Settanni L."/>
            <person name="van Sinderen D."/>
        </authorList>
    </citation>
    <scope>NUCLEOTIDE SEQUENCE [LARGE SCALE GENOMIC DNA]</scope>
</reference>
<sequence>MMNLLVIIGLTLSLIIATSVIIYQYLLSEFIKAKKEHKQFSRTVEIRRKNMEDDFIKLGESFNESQEAINKMNVVLKKCNWKPKEEYDDKEGTNKTKD</sequence>
<name>A0A1W6JIB8_9CAUD</name>
<dbReference type="Proteomes" id="UP000223464">
    <property type="component" value="Segment"/>
</dbReference>